<dbReference type="GO" id="GO:0004523">
    <property type="term" value="F:RNA-DNA hybrid ribonuclease activity"/>
    <property type="evidence" value="ECO:0007669"/>
    <property type="project" value="InterPro"/>
</dbReference>
<dbReference type="GO" id="GO:0003676">
    <property type="term" value="F:nucleic acid binding"/>
    <property type="evidence" value="ECO:0007669"/>
    <property type="project" value="InterPro"/>
</dbReference>
<feature type="domain" description="Reverse transcriptase zinc-binding" evidence="2">
    <location>
        <begin position="71"/>
        <end position="148"/>
    </location>
</feature>
<dbReference type="Proteomes" id="UP000242715">
    <property type="component" value="Unassembled WGS sequence"/>
</dbReference>
<evidence type="ECO:0000313" key="3">
    <source>
        <dbReference type="EMBL" id="GAU33864.1"/>
    </source>
</evidence>
<proteinExistence type="predicted"/>
<keyword evidence="4" id="KW-1185">Reference proteome</keyword>
<sequence>MKIISFRNNNCPLSDDALIMELIDVETKQWKWDVIYSCFDSCSAKQIISIPLSLCLPSDTLVWNWEKDGAYSVRSTYHVICDEKERSLPGPSVSRKNKVWKEIWKAPVPKKIKNFMWRLTKNILPTRANLHKKGISLDLQCPLCHHEEFSEANPPRQCRVSLPLTTVTPSVSSPSFFVFVDAGCNLNGPTVWGLVLKNHDRITTFSACKCDDIAVDPIMAEALGVRWAIQFVREQGLQSVCIFSDAANVVDCICNKVKFDAIEMVAQDCRELLSSLPNVSVVFVRRDQNIDAHNLASLARLVGNRTWVGAAPNASVMSNYAENSDTNVWLCSSLFLMKVCFL</sequence>
<dbReference type="InterPro" id="IPR012337">
    <property type="entry name" value="RNaseH-like_sf"/>
</dbReference>
<dbReference type="InterPro" id="IPR026960">
    <property type="entry name" value="RVT-Znf"/>
</dbReference>
<reference evidence="4" key="1">
    <citation type="journal article" date="2017" name="Front. Plant Sci.">
        <title>Climate Clever Clovers: New Paradigm to Reduce the Environmental Footprint of Ruminants by Breeding Low Methanogenic Forages Utilizing Haplotype Variation.</title>
        <authorList>
            <person name="Kaur P."/>
            <person name="Appels R."/>
            <person name="Bayer P.E."/>
            <person name="Keeble-Gagnere G."/>
            <person name="Wang J."/>
            <person name="Hirakawa H."/>
            <person name="Shirasawa K."/>
            <person name="Vercoe P."/>
            <person name="Stefanova K."/>
            <person name="Durmic Z."/>
            <person name="Nichols P."/>
            <person name="Revell C."/>
            <person name="Isobe S.N."/>
            <person name="Edwards D."/>
            <person name="Erskine W."/>
        </authorList>
    </citation>
    <scope>NUCLEOTIDE SEQUENCE [LARGE SCALE GENOMIC DNA]</scope>
    <source>
        <strain evidence="4">cv. Daliak</strain>
    </source>
</reference>
<name>A0A2Z6MMT4_TRISU</name>
<dbReference type="InterPro" id="IPR052929">
    <property type="entry name" value="RNase_H-like_EbsB-rel"/>
</dbReference>
<evidence type="ECO:0008006" key="5">
    <source>
        <dbReference type="Google" id="ProtNLM"/>
    </source>
</evidence>
<evidence type="ECO:0000259" key="2">
    <source>
        <dbReference type="Pfam" id="PF13966"/>
    </source>
</evidence>
<dbReference type="OrthoDB" id="1428630at2759"/>
<dbReference type="Pfam" id="PF13456">
    <property type="entry name" value="RVT_3"/>
    <property type="match status" value="1"/>
</dbReference>
<dbReference type="PANTHER" id="PTHR47074">
    <property type="entry name" value="BNAC02G40300D PROTEIN"/>
    <property type="match status" value="1"/>
</dbReference>
<gene>
    <name evidence="3" type="ORF">TSUD_66510</name>
</gene>
<dbReference type="Gene3D" id="3.30.420.10">
    <property type="entry name" value="Ribonuclease H-like superfamily/Ribonuclease H"/>
    <property type="match status" value="1"/>
</dbReference>
<evidence type="ECO:0000259" key="1">
    <source>
        <dbReference type="Pfam" id="PF13456"/>
    </source>
</evidence>
<dbReference type="Pfam" id="PF13966">
    <property type="entry name" value="zf-RVT"/>
    <property type="match status" value="1"/>
</dbReference>
<protein>
    <recommendedName>
        <fullName evidence="5">RNase H type-1 domain-containing protein</fullName>
    </recommendedName>
</protein>
<dbReference type="AlphaFoldDB" id="A0A2Z6MMT4"/>
<dbReference type="InterPro" id="IPR044730">
    <property type="entry name" value="RNase_H-like_dom_plant"/>
</dbReference>
<dbReference type="CDD" id="cd06222">
    <property type="entry name" value="RNase_H_like"/>
    <property type="match status" value="1"/>
</dbReference>
<dbReference type="EMBL" id="DF973539">
    <property type="protein sequence ID" value="GAU33864.1"/>
    <property type="molecule type" value="Genomic_DNA"/>
</dbReference>
<dbReference type="InterPro" id="IPR002156">
    <property type="entry name" value="RNaseH_domain"/>
</dbReference>
<dbReference type="PANTHER" id="PTHR47074:SF11">
    <property type="entry name" value="REVERSE TRANSCRIPTASE-LIKE PROTEIN"/>
    <property type="match status" value="1"/>
</dbReference>
<dbReference type="SUPFAM" id="SSF53098">
    <property type="entry name" value="Ribonuclease H-like"/>
    <property type="match status" value="1"/>
</dbReference>
<organism evidence="3 4">
    <name type="scientific">Trifolium subterraneum</name>
    <name type="common">Subterranean clover</name>
    <dbReference type="NCBI Taxonomy" id="3900"/>
    <lineage>
        <taxon>Eukaryota</taxon>
        <taxon>Viridiplantae</taxon>
        <taxon>Streptophyta</taxon>
        <taxon>Embryophyta</taxon>
        <taxon>Tracheophyta</taxon>
        <taxon>Spermatophyta</taxon>
        <taxon>Magnoliopsida</taxon>
        <taxon>eudicotyledons</taxon>
        <taxon>Gunneridae</taxon>
        <taxon>Pentapetalae</taxon>
        <taxon>rosids</taxon>
        <taxon>fabids</taxon>
        <taxon>Fabales</taxon>
        <taxon>Fabaceae</taxon>
        <taxon>Papilionoideae</taxon>
        <taxon>50 kb inversion clade</taxon>
        <taxon>NPAAA clade</taxon>
        <taxon>Hologalegina</taxon>
        <taxon>IRL clade</taxon>
        <taxon>Trifolieae</taxon>
        <taxon>Trifolium</taxon>
    </lineage>
</organism>
<dbReference type="InterPro" id="IPR036397">
    <property type="entry name" value="RNaseH_sf"/>
</dbReference>
<accession>A0A2Z6MMT4</accession>
<evidence type="ECO:0000313" key="4">
    <source>
        <dbReference type="Proteomes" id="UP000242715"/>
    </source>
</evidence>
<feature type="domain" description="RNase H type-1" evidence="1">
    <location>
        <begin position="188"/>
        <end position="298"/>
    </location>
</feature>